<organism evidence="2 3">
    <name type="scientific">Dryococelus australis</name>
    <dbReference type="NCBI Taxonomy" id="614101"/>
    <lineage>
        <taxon>Eukaryota</taxon>
        <taxon>Metazoa</taxon>
        <taxon>Ecdysozoa</taxon>
        <taxon>Arthropoda</taxon>
        <taxon>Hexapoda</taxon>
        <taxon>Insecta</taxon>
        <taxon>Pterygota</taxon>
        <taxon>Neoptera</taxon>
        <taxon>Polyneoptera</taxon>
        <taxon>Phasmatodea</taxon>
        <taxon>Verophasmatodea</taxon>
        <taxon>Anareolatae</taxon>
        <taxon>Phasmatidae</taxon>
        <taxon>Eurycanthinae</taxon>
        <taxon>Dryococelus</taxon>
    </lineage>
</organism>
<dbReference type="PANTHER" id="PTHR21290:SF25">
    <property type="entry name" value="SPHINGOMYELIN SYNTHASE-RELATED PROTEIN 1"/>
    <property type="match status" value="1"/>
</dbReference>
<feature type="transmembrane region" description="Helical" evidence="1">
    <location>
        <begin position="58"/>
        <end position="79"/>
    </location>
</feature>
<accession>A0ABQ9HU50</accession>
<evidence type="ECO:0000256" key="1">
    <source>
        <dbReference type="SAM" id="Phobius"/>
    </source>
</evidence>
<keyword evidence="1" id="KW-0472">Membrane</keyword>
<dbReference type="InterPro" id="IPR045221">
    <property type="entry name" value="Sphingomyelin_synth-like"/>
</dbReference>
<evidence type="ECO:0000313" key="2">
    <source>
        <dbReference type="EMBL" id="KAJ8887810.1"/>
    </source>
</evidence>
<dbReference type="EMBL" id="JARBHB010000004">
    <property type="protein sequence ID" value="KAJ8887810.1"/>
    <property type="molecule type" value="Genomic_DNA"/>
</dbReference>
<proteinExistence type="predicted"/>
<feature type="transmembrane region" description="Helical" evidence="1">
    <location>
        <begin position="105"/>
        <end position="127"/>
    </location>
</feature>
<keyword evidence="1" id="KW-1133">Transmembrane helix</keyword>
<dbReference type="Proteomes" id="UP001159363">
    <property type="component" value="Chromosome X"/>
</dbReference>
<keyword evidence="1" id="KW-0812">Transmembrane</keyword>
<name>A0ABQ9HU50_9NEOP</name>
<comment type="caution">
    <text evidence="2">The sequence shown here is derived from an EMBL/GenBank/DDBJ whole genome shotgun (WGS) entry which is preliminary data.</text>
</comment>
<reference evidence="2 3" key="1">
    <citation type="submission" date="2023-02" db="EMBL/GenBank/DDBJ databases">
        <title>LHISI_Scaffold_Assembly.</title>
        <authorList>
            <person name="Stuart O.P."/>
            <person name="Cleave R."/>
            <person name="Magrath M.J.L."/>
            <person name="Mikheyev A.S."/>
        </authorList>
    </citation>
    <scope>NUCLEOTIDE SEQUENCE [LARGE SCALE GENOMIC DNA]</scope>
    <source>
        <strain evidence="2">Daus_M_001</strain>
        <tissue evidence="2">Leg muscle</tissue>
    </source>
</reference>
<protein>
    <submittedName>
        <fullName evidence="2">Uncharacterized protein</fullName>
    </submittedName>
</protein>
<sequence length="254" mass="28074">MHSWFPSSYRLRCLHNALKLSSSPLNVFVKTVAIRINTDVNHDGQGCESHLKPELCKALLSLLYLFVVTWITAFVMVIVHDRVPDMKRYPPLPDIFLDNVPPIPWAFKMCEWTGTVLFLILVGVLLFHKHSEHMDPTIALQASKIVLGTIQVVQPLLSSDPPRIYCHKFAAYDDETQQSVAAKAPEGTGHLQVHCPHCIDARQGAALNLTGSASVLKLESALAYHRGEEGTGSTEGIFALSHFSMASHGVLTMP</sequence>
<dbReference type="PANTHER" id="PTHR21290">
    <property type="entry name" value="SPHINGOMYELIN SYNTHETASE"/>
    <property type="match status" value="1"/>
</dbReference>
<evidence type="ECO:0000313" key="3">
    <source>
        <dbReference type="Proteomes" id="UP001159363"/>
    </source>
</evidence>
<gene>
    <name evidence="2" type="ORF">PR048_014028</name>
</gene>
<keyword evidence="3" id="KW-1185">Reference proteome</keyword>